<dbReference type="PROSITE" id="PS00455">
    <property type="entry name" value="AMP_BINDING"/>
    <property type="match status" value="1"/>
</dbReference>
<dbReference type="Proteomes" id="UP000325598">
    <property type="component" value="Unassembled WGS sequence"/>
</dbReference>
<dbReference type="SUPFAM" id="SSF47336">
    <property type="entry name" value="ACP-like"/>
    <property type="match status" value="1"/>
</dbReference>
<evidence type="ECO:0000256" key="1">
    <source>
        <dbReference type="ARBA" id="ARBA00001957"/>
    </source>
</evidence>
<dbReference type="Pfam" id="PF13193">
    <property type="entry name" value="AMP-binding_C"/>
    <property type="match status" value="1"/>
</dbReference>
<dbReference type="InterPro" id="IPR000873">
    <property type="entry name" value="AMP-dep_synth/lig_dom"/>
</dbReference>
<dbReference type="Gene3D" id="3.40.50.980">
    <property type="match status" value="2"/>
</dbReference>
<keyword evidence="2" id="KW-0596">Phosphopantetheine</keyword>
<dbReference type="Pfam" id="PF00550">
    <property type="entry name" value="PP-binding"/>
    <property type="match status" value="1"/>
</dbReference>
<dbReference type="InterPro" id="IPR009081">
    <property type="entry name" value="PP-bd_ACP"/>
</dbReference>
<dbReference type="CDD" id="cd19531">
    <property type="entry name" value="LCL_NRPS-like"/>
    <property type="match status" value="1"/>
</dbReference>
<evidence type="ECO:0000313" key="8">
    <source>
        <dbReference type="Proteomes" id="UP000325598"/>
    </source>
</evidence>
<dbReference type="EMBL" id="BLAG01000008">
    <property type="protein sequence ID" value="GES30272.1"/>
    <property type="molecule type" value="Genomic_DNA"/>
</dbReference>
<dbReference type="GO" id="GO:0017000">
    <property type="term" value="P:antibiotic biosynthetic process"/>
    <property type="evidence" value="ECO:0007669"/>
    <property type="project" value="UniProtKB-ARBA"/>
</dbReference>
<evidence type="ECO:0000313" key="7">
    <source>
        <dbReference type="EMBL" id="GES30272.1"/>
    </source>
</evidence>
<dbReference type="Pfam" id="PF00501">
    <property type="entry name" value="AMP-binding"/>
    <property type="match status" value="1"/>
</dbReference>
<dbReference type="InterPro" id="IPR025110">
    <property type="entry name" value="AMP-bd_C"/>
</dbReference>
<evidence type="ECO:0000256" key="4">
    <source>
        <dbReference type="ARBA" id="ARBA00022598"/>
    </source>
</evidence>
<dbReference type="InterPro" id="IPR023213">
    <property type="entry name" value="CAT-like_dom_sf"/>
</dbReference>
<keyword evidence="3" id="KW-0597">Phosphoprotein</keyword>
<dbReference type="PANTHER" id="PTHR45527:SF1">
    <property type="entry name" value="FATTY ACID SYNTHASE"/>
    <property type="match status" value="1"/>
</dbReference>
<dbReference type="NCBIfam" id="TIGR01746">
    <property type="entry name" value="Thioester-redct"/>
    <property type="match status" value="1"/>
</dbReference>
<dbReference type="InterPro" id="IPR036736">
    <property type="entry name" value="ACP-like_sf"/>
</dbReference>
<dbReference type="Gene3D" id="3.30.300.30">
    <property type="match status" value="1"/>
</dbReference>
<dbReference type="PANTHER" id="PTHR45527">
    <property type="entry name" value="NONRIBOSOMAL PEPTIDE SYNTHETASE"/>
    <property type="match status" value="1"/>
</dbReference>
<dbReference type="SUPFAM" id="SSF51735">
    <property type="entry name" value="NAD(P)-binding Rossmann-fold domains"/>
    <property type="match status" value="1"/>
</dbReference>
<name>A0A5J4LDT4_9ACTN</name>
<dbReference type="SUPFAM" id="SSF52777">
    <property type="entry name" value="CoA-dependent acyltransferases"/>
    <property type="match status" value="2"/>
</dbReference>
<evidence type="ECO:0000256" key="5">
    <source>
        <dbReference type="SAM" id="MobiDB-lite"/>
    </source>
</evidence>
<keyword evidence="8" id="KW-1185">Reference proteome</keyword>
<dbReference type="Gene3D" id="3.30.559.10">
    <property type="entry name" value="Chloramphenicol acetyltransferase-like domain"/>
    <property type="match status" value="1"/>
</dbReference>
<dbReference type="RefSeq" id="WP_143589050.1">
    <property type="nucleotide sequence ID" value="NZ_BLAG01000008.1"/>
</dbReference>
<dbReference type="Pfam" id="PF07993">
    <property type="entry name" value="NAD_binding_4"/>
    <property type="match status" value="1"/>
</dbReference>
<feature type="domain" description="Carrier" evidence="6">
    <location>
        <begin position="990"/>
        <end position="1065"/>
    </location>
</feature>
<gene>
    <name evidence="7" type="ORF">San01_27590</name>
</gene>
<dbReference type="Gene3D" id="2.30.38.10">
    <property type="entry name" value="Luciferase, Domain 3"/>
    <property type="match status" value="1"/>
</dbReference>
<dbReference type="InterPro" id="IPR010071">
    <property type="entry name" value="AA_adenyl_dom"/>
</dbReference>
<accession>A0A5J4LDT4</accession>
<dbReference type="InterPro" id="IPR020806">
    <property type="entry name" value="PKS_PP-bd"/>
</dbReference>
<dbReference type="GeneID" id="96751809"/>
<reference evidence="7 8" key="1">
    <citation type="submission" date="2019-10" db="EMBL/GenBank/DDBJ databases">
        <title>Whole genome shotgun sequence of Streptomyces angustmyceticus NBRC 3934.</title>
        <authorList>
            <person name="Hosoyama A."/>
            <person name="Ichikawa N."/>
            <person name="Kimura A."/>
            <person name="Kitahashi Y."/>
            <person name="Komaki H."/>
            <person name="Uohara A."/>
        </authorList>
    </citation>
    <scope>NUCLEOTIDE SEQUENCE [LARGE SCALE GENOMIC DNA]</scope>
    <source>
        <strain evidence="7 8">NBRC 3934</strain>
    </source>
</reference>
<dbReference type="PIRSF" id="PIRSF001617">
    <property type="entry name" value="Alpha-AR"/>
    <property type="match status" value="1"/>
</dbReference>
<dbReference type="Gene3D" id="3.30.559.30">
    <property type="entry name" value="Nonribosomal peptide synthetase, condensation domain"/>
    <property type="match status" value="1"/>
</dbReference>
<proteinExistence type="predicted"/>
<dbReference type="GO" id="GO:0031177">
    <property type="term" value="F:phosphopantetheine binding"/>
    <property type="evidence" value="ECO:0007669"/>
    <property type="project" value="InterPro"/>
</dbReference>
<sequence length="1465" mass="157249">MTSQQRAQRTANTPHASHPMSFEQESIWLNDQFQKGRSRYVESWAHRISGRIDVPAAEAALSEIVRRHEALRTRLHLAADRPVQTVLPAGPITVTRRSVPGDQLDEALREALAAPLPLDAPPLLRAYLFEPTGSVDGDAVLLVVLHHAAMDGTSLHLLDAEFSACYRAALAGTGHGLPELPQQMGGYAERRRRTARLTDAAHLAYWRTALRDAPDETAFPTDHPRAAVMSHRGGQVEFTLDDEVARGIGALAKQRHSSPYVVLLAALTALTHRLSGQRDLVIGTPVSLRDEPALDSVIACLAEVLPIRQKVTPTASFASLVSATQDVVLDAVEHREVSFGRLVGELGVERTLSRFPLFQIVFTADSQEAAGLGLPDASTERLSLHNGTAKYDVFLSVVPQGDGFRGFLEYSSDLFDRRTAELLAERYQTVLTHAVARPETALADLRILSDAEERLIHGCWTSGPDADGPIPLVHTVFADEARKTPNAPAVVRGEDTLSYRDLDASAEAVAALLVERGHAGHRVALCVERTFDLPVAVLAVLKAAGACVPLDVGYPAERIAYMLRDSGATALVTRRSVAAGLTLPGDLPVTFLDDVPTPRTAAGGDAESPAALPAARDEDIAYVLYTSGSTGRPKGVALPHRSLAGLVDWQRRRSGSGPGARTLQFAPLSFDVAFQELFATWASGGAVVLIDDDVRTDPERLCDMLSVHRVERLFLPYVALQQLARYACAEQRRCPSLKEVVTAGEQLFVTPAIRRFFTDLAHASLENQYGPTETHVVTAERLTGPPASWPDRPSIGRPVPGARVYVLDGAMRPCPVGSTGELYVGGRAPAQGYLGLPELTAERFLRDPHAPEPGRVYRTGDLARLLPDGRIELLGRTDDQVKIRGHRVETGEVESAVKAVPGVADAVVVSTEGAPGEGRRLAVGYLPTAGDGLTPEALRSALRDRLPSFMVPAVCVPLASFPLTPSGKVDRAALARDRSGTAVAPPQGEPARTPTEKRVTELCAAVLGVGSAGVEDDFFAHGGDSLLAVRLALALREEFGVAVPMNCVFTAPTPVALTRLVDRLGQRPDTPALTADLVLPPDIVPAQQVLPVVTNPKEVLLTGATGFLGAFLLRELLAHTSARVHCLVRGTDQAHAAARLRAAQEAYGIADEEAQERIVVHAGDLALPRLGLSEEAFDRLARTVDVVHHAGASVNLAQAYAQSRLANVRGTVEVLRLAAAHRTVPVHHISTVGVFAGRALTGRRIGPDEPLTPVEALVHGYTQSKWVAERLVETARERGLPVTVYRPTRIAGDATTGACQSADFLWLLLKGCAQAGLAPRLDDVAFDLVPVDHVSRAVVALASTPEAAGRSFHLAGERLMSFSRAVACLRRALALPITDVPVKEWLRAIEAMPDNAAFPLLGVMGDGRDDDPEGSVRFDTADTRLLLRGTGIACPDIDEKVFTGYVRYFAESGFLPTPRDEGSRR</sequence>
<evidence type="ECO:0000256" key="2">
    <source>
        <dbReference type="ARBA" id="ARBA00022450"/>
    </source>
</evidence>
<dbReference type="InterPro" id="IPR001242">
    <property type="entry name" value="Condensation_dom"/>
</dbReference>
<dbReference type="Gene3D" id="3.40.50.720">
    <property type="entry name" value="NAD(P)-binding Rossmann-like Domain"/>
    <property type="match status" value="1"/>
</dbReference>
<dbReference type="SMART" id="SM00823">
    <property type="entry name" value="PKS_PP"/>
    <property type="match status" value="1"/>
</dbReference>
<dbReference type="InterPro" id="IPR045851">
    <property type="entry name" value="AMP-bd_C_sf"/>
</dbReference>
<organism evidence="7 8">
    <name type="scientific">Streptomyces angustmyceticus</name>
    <dbReference type="NCBI Taxonomy" id="285578"/>
    <lineage>
        <taxon>Bacteria</taxon>
        <taxon>Bacillati</taxon>
        <taxon>Actinomycetota</taxon>
        <taxon>Actinomycetes</taxon>
        <taxon>Kitasatosporales</taxon>
        <taxon>Streptomycetaceae</taxon>
        <taxon>Streptomyces</taxon>
    </lineage>
</organism>
<dbReference type="PROSITE" id="PS50075">
    <property type="entry name" value="CARRIER"/>
    <property type="match status" value="1"/>
</dbReference>
<comment type="caution">
    <text evidence="7">The sequence shown here is derived from an EMBL/GenBank/DDBJ whole genome shotgun (WGS) entry which is preliminary data.</text>
</comment>
<dbReference type="Pfam" id="PF00668">
    <property type="entry name" value="Condensation"/>
    <property type="match status" value="1"/>
</dbReference>
<dbReference type="InterPro" id="IPR010080">
    <property type="entry name" value="Thioester_reductase-like_dom"/>
</dbReference>
<dbReference type="GO" id="GO:0043041">
    <property type="term" value="P:amino acid activation for nonribosomal peptide biosynthetic process"/>
    <property type="evidence" value="ECO:0007669"/>
    <property type="project" value="TreeGrafter"/>
</dbReference>
<dbReference type="GO" id="GO:0008610">
    <property type="term" value="P:lipid biosynthetic process"/>
    <property type="evidence" value="ECO:0007669"/>
    <property type="project" value="UniProtKB-ARBA"/>
</dbReference>
<dbReference type="Gene3D" id="1.10.1200.10">
    <property type="entry name" value="ACP-like"/>
    <property type="match status" value="1"/>
</dbReference>
<dbReference type="GO" id="GO:0016874">
    <property type="term" value="F:ligase activity"/>
    <property type="evidence" value="ECO:0007669"/>
    <property type="project" value="UniProtKB-KW"/>
</dbReference>
<evidence type="ECO:0000256" key="3">
    <source>
        <dbReference type="ARBA" id="ARBA00022553"/>
    </source>
</evidence>
<feature type="compositionally biased region" description="Polar residues" evidence="5">
    <location>
        <begin position="1"/>
        <end position="15"/>
    </location>
</feature>
<dbReference type="GO" id="GO:0044550">
    <property type="term" value="P:secondary metabolite biosynthetic process"/>
    <property type="evidence" value="ECO:0007669"/>
    <property type="project" value="TreeGrafter"/>
</dbReference>
<dbReference type="GO" id="GO:0005737">
    <property type="term" value="C:cytoplasm"/>
    <property type="evidence" value="ECO:0007669"/>
    <property type="project" value="TreeGrafter"/>
</dbReference>
<evidence type="ECO:0000259" key="6">
    <source>
        <dbReference type="PROSITE" id="PS50075"/>
    </source>
</evidence>
<dbReference type="InterPro" id="IPR020845">
    <property type="entry name" value="AMP-binding_CS"/>
</dbReference>
<dbReference type="SUPFAM" id="SSF56801">
    <property type="entry name" value="Acetyl-CoA synthetase-like"/>
    <property type="match status" value="1"/>
</dbReference>
<dbReference type="InterPro" id="IPR013120">
    <property type="entry name" value="FAR_NAD-bd"/>
</dbReference>
<dbReference type="NCBIfam" id="TIGR01733">
    <property type="entry name" value="AA-adenyl-dom"/>
    <property type="match status" value="1"/>
</dbReference>
<dbReference type="OrthoDB" id="2472181at2"/>
<dbReference type="CDD" id="cd05235">
    <property type="entry name" value="SDR_e1"/>
    <property type="match status" value="1"/>
</dbReference>
<keyword evidence="4" id="KW-0436">Ligase</keyword>
<protein>
    <submittedName>
        <fullName evidence="7">Non-ribosomal peptide synthetase</fullName>
    </submittedName>
</protein>
<feature type="region of interest" description="Disordered" evidence="5">
    <location>
        <begin position="1"/>
        <end position="20"/>
    </location>
</feature>
<dbReference type="InterPro" id="IPR036291">
    <property type="entry name" value="NAD(P)-bd_dom_sf"/>
</dbReference>
<comment type="cofactor">
    <cofactor evidence="1">
        <name>pantetheine 4'-phosphate</name>
        <dbReference type="ChEBI" id="CHEBI:47942"/>
    </cofactor>
</comment>